<comment type="caution">
    <text evidence="1">The sequence shown here is derived from an EMBL/GenBank/DDBJ whole genome shotgun (WGS) entry which is preliminary data.</text>
</comment>
<dbReference type="Proteomes" id="UP000537260">
    <property type="component" value="Unassembled WGS sequence"/>
</dbReference>
<sequence length="118" mass="13623">MYVKGLFDLRQKVQNHFGSRALYRATQRYDPGVSENGNVKFLLYDSFVVGFGIMEPPLTSLAFFLMAPGDVTTTRLLGKKLVFIENREQDVEDAFRVVDEYCRLRLPDTFLQVYDALE</sequence>
<gene>
    <name evidence="1" type="ORF">HNR05_002846</name>
</gene>
<dbReference type="AlphaFoldDB" id="A0A7Z0EGY6"/>
<evidence type="ECO:0000313" key="2">
    <source>
        <dbReference type="Proteomes" id="UP000537260"/>
    </source>
</evidence>
<organism evidence="1 2">
    <name type="scientific">Glaciibacter psychrotolerans</name>
    <dbReference type="NCBI Taxonomy" id="670054"/>
    <lineage>
        <taxon>Bacteria</taxon>
        <taxon>Bacillati</taxon>
        <taxon>Actinomycetota</taxon>
        <taxon>Actinomycetes</taxon>
        <taxon>Micrococcales</taxon>
        <taxon>Microbacteriaceae</taxon>
        <taxon>Glaciibacter</taxon>
    </lineage>
</organism>
<proteinExistence type="predicted"/>
<accession>A0A7Z0EGY6</accession>
<reference evidence="1 2" key="1">
    <citation type="submission" date="2020-07" db="EMBL/GenBank/DDBJ databases">
        <title>Sequencing the genomes of 1000 actinobacteria strains.</title>
        <authorList>
            <person name="Klenk H.-P."/>
        </authorList>
    </citation>
    <scope>NUCLEOTIDE SEQUENCE [LARGE SCALE GENOMIC DNA]</scope>
    <source>
        <strain evidence="1 2">LI1</strain>
    </source>
</reference>
<keyword evidence="2" id="KW-1185">Reference proteome</keyword>
<name>A0A7Z0EGY6_9MICO</name>
<dbReference type="RefSeq" id="WP_179579717.1">
    <property type="nucleotide sequence ID" value="NZ_JACCFM010000001.1"/>
</dbReference>
<protein>
    <submittedName>
        <fullName evidence="1">Uncharacterized protein</fullName>
    </submittedName>
</protein>
<dbReference type="EMBL" id="JACCFM010000001">
    <property type="protein sequence ID" value="NYJ21055.1"/>
    <property type="molecule type" value="Genomic_DNA"/>
</dbReference>
<evidence type="ECO:0000313" key="1">
    <source>
        <dbReference type="EMBL" id="NYJ21055.1"/>
    </source>
</evidence>